<dbReference type="Gene3D" id="3.10.28.10">
    <property type="entry name" value="Homing endonucleases"/>
    <property type="match status" value="2"/>
</dbReference>
<keyword evidence="2 6" id="KW-0812">Transmembrane</keyword>
<dbReference type="GO" id="GO:0004519">
    <property type="term" value="F:endonuclease activity"/>
    <property type="evidence" value="ECO:0007669"/>
    <property type="project" value="InterPro"/>
</dbReference>
<name>A0A0G3ITB6_TRIAP</name>
<dbReference type="InterPro" id="IPR051289">
    <property type="entry name" value="LAGLIDADG_Endonuclease"/>
</dbReference>
<dbReference type="RefSeq" id="YP_009466109.1">
    <property type="nucleotide sequence ID" value="NC_037075.1"/>
</dbReference>
<dbReference type="Pfam" id="PF00420">
    <property type="entry name" value="Oxidored_q2"/>
    <property type="match status" value="1"/>
</dbReference>
<keyword evidence="3 6" id="KW-1133">Transmembrane helix</keyword>
<evidence type="ECO:0000313" key="9">
    <source>
        <dbReference type="Proteomes" id="UP000243598"/>
    </source>
</evidence>
<keyword evidence="8" id="KW-0560">Oxidoreductase</keyword>
<protein>
    <submittedName>
        <fullName evidence="8">NADH dehydrogenase subunit 4L</fullName>
        <ecNumber evidence="8">1.6.5.3</ecNumber>
    </submittedName>
</protein>
<dbReference type="Gene3D" id="1.10.287.3510">
    <property type="match status" value="1"/>
</dbReference>
<dbReference type="EMBL" id="KR952346">
    <property type="protein sequence ID" value="AKK32425.1"/>
    <property type="molecule type" value="Genomic_DNA"/>
</dbReference>
<dbReference type="PANTHER" id="PTHR36181">
    <property type="entry name" value="INTRON-ENCODED ENDONUCLEASE AI3-RELATED"/>
    <property type="match status" value="1"/>
</dbReference>
<feature type="transmembrane region" description="Helical" evidence="6">
    <location>
        <begin position="55"/>
        <end position="78"/>
    </location>
</feature>
<dbReference type="GO" id="GO:0042773">
    <property type="term" value="P:ATP synthesis coupled electron transport"/>
    <property type="evidence" value="ECO:0007669"/>
    <property type="project" value="InterPro"/>
</dbReference>
<organism evidence="8 9">
    <name type="scientific">Trichoderma asperellum</name>
    <name type="common">Filamentous fungus</name>
    <dbReference type="NCBI Taxonomy" id="101201"/>
    <lineage>
        <taxon>Eukaryota</taxon>
        <taxon>Fungi</taxon>
        <taxon>Dikarya</taxon>
        <taxon>Ascomycota</taxon>
        <taxon>Pezizomycotina</taxon>
        <taxon>Sordariomycetes</taxon>
        <taxon>Hypocreomycetidae</taxon>
        <taxon>Hypocreales</taxon>
        <taxon>Hypocreaceae</taxon>
        <taxon>Trichoderma</taxon>
    </lineage>
</organism>
<keyword evidence="4 8" id="KW-0496">Mitochondrion</keyword>
<dbReference type="InterPro" id="IPR001133">
    <property type="entry name" value="NADH_UbQ_OxRdtase_chain4L/K"/>
</dbReference>
<evidence type="ECO:0000256" key="2">
    <source>
        <dbReference type="ARBA" id="ARBA00022692"/>
    </source>
</evidence>
<keyword evidence="5 6" id="KW-0472">Membrane</keyword>
<dbReference type="GO" id="GO:0031966">
    <property type="term" value="C:mitochondrial membrane"/>
    <property type="evidence" value="ECO:0007669"/>
    <property type="project" value="UniProtKB-SubCell"/>
</dbReference>
<dbReference type="FunFam" id="3.10.28.10:FF:000024">
    <property type="entry name" value="Probable intron-encoded endonuclease 2"/>
    <property type="match status" value="1"/>
</dbReference>
<dbReference type="GO" id="GO:0016651">
    <property type="term" value="F:oxidoreductase activity, acting on NAD(P)H"/>
    <property type="evidence" value="ECO:0007669"/>
    <property type="project" value="InterPro"/>
</dbReference>
<dbReference type="InterPro" id="IPR027434">
    <property type="entry name" value="Homing_endonucl"/>
</dbReference>
<comment type="subcellular location">
    <subcellularLocation>
        <location evidence="1">Mitochondrion membrane</location>
        <topology evidence="1">Multi-pass membrane protein</topology>
    </subcellularLocation>
</comment>
<dbReference type="EC" id="1.6.5.3" evidence="8"/>
<evidence type="ECO:0000313" key="8">
    <source>
        <dbReference type="EMBL" id="AKK32425.1"/>
    </source>
</evidence>
<gene>
    <name evidence="8" type="primary">nad4L</name>
</gene>
<dbReference type="SUPFAM" id="SSF55608">
    <property type="entry name" value="Homing endonucleases"/>
    <property type="match status" value="2"/>
</dbReference>
<geneLocation type="mitochondrion" evidence="8"/>
<dbReference type="InterPro" id="IPR004860">
    <property type="entry name" value="LAGLIDADG_dom"/>
</dbReference>
<evidence type="ECO:0000256" key="3">
    <source>
        <dbReference type="ARBA" id="ARBA00022989"/>
    </source>
</evidence>
<dbReference type="InterPro" id="IPR039428">
    <property type="entry name" value="NUOK/Mnh_C1-like"/>
</dbReference>
<dbReference type="FunFam" id="1.10.287.3510:FF:000004">
    <property type="entry name" value="NADH-ubiquinone oxidoreductase chain 4L"/>
    <property type="match status" value="1"/>
</dbReference>
<evidence type="ECO:0000256" key="1">
    <source>
        <dbReference type="ARBA" id="ARBA00004225"/>
    </source>
</evidence>
<dbReference type="AlphaFoldDB" id="A0A0G3ITB6"/>
<dbReference type="Pfam" id="PF00961">
    <property type="entry name" value="LAGLIDADG_1"/>
    <property type="match status" value="2"/>
</dbReference>
<accession>A0A0G3ITB6</accession>
<dbReference type="PANTHER" id="PTHR36181:SF3">
    <property type="entry name" value="INTRON-ENCODED DNA ENDONUCLEASE AI5 BETA"/>
    <property type="match status" value="1"/>
</dbReference>
<evidence type="ECO:0000256" key="5">
    <source>
        <dbReference type="ARBA" id="ARBA00023136"/>
    </source>
</evidence>
<proteinExistence type="inferred from homology"/>
<reference evidence="8 9" key="1">
    <citation type="submission" date="2015-05" db="EMBL/GenBank/DDBJ databases">
        <authorList>
            <person name="Crovadore J."/>
            <person name="Lefort F."/>
            <person name="Calmin G."/>
            <person name="Schalk M."/>
        </authorList>
    </citation>
    <scope>NUCLEOTIDE SEQUENCE [LARGE SCALE GENOMIC DNA]</scope>
    <source>
        <strain evidence="8 9">B05</strain>
    </source>
</reference>
<sequence>MSLTLVLFLIGILGFVFNRKNIILMLISIEIMLLSITFLILVSSINLDDIIGQTYAIYIIVVAGAESAIGLAILVAFYRLSSLKFNHLSFSYAKASKLPAVNLINRTPVGIRNYSTVCSDCKNNSIDPWFITGLFDAESSFVVTILKNPRYKTGWNVQARVQIKMHERDRDLMTQIKKFFGGIGYISNPNKNTTVEFRVSTINDIVNVIIPHFDNYPLLTKKYSDYVLFKNIIKLMLKKNHSTLEGIQKIVNIKASMNLGLSDGLKNAFPETMPVVKEANDIKDIPQEWMAGFSTGESNFFITIQNSKTKSGIAASLRFSIAQDSKDLSLLESFENFFGCGYVAKYKNRSVCEFIVTKIDHIVNNIIPFFDKHSIRGSKYPDFLNFKSAALIIKNKEHLKEEGLKQILQLKNKTTVQVNTETKNNHGHN</sequence>
<evidence type="ECO:0000259" key="7">
    <source>
        <dbReference type="Pfam" id="PF00961"/>
    </source>
</evidence>
<dbReference type="Proteomes" id="UP000243598">
    <property type="component" value="Mitochondrion MT"/>
</dbReference>
<feature type="domain" description="Homing endonuclease LAGLIDADG" evidence="7">
    <location>
        <begin position="131"/>
        <end position="232"/>
    </location>
</feature>
<feature type="transmembrane region" description="Helical" evidence="6">
    <location>
        <begin position="24"/>
        <end position="43"/>
    </location>
</feature>
<evidence type="ECO:0000256" key="6">
    <source>
        <dbReference type="SAM" id="Phobius"/>
    </source>
</evidence>
<evidence type="ECO:0000256" key="4">
    <source>
        <dbReference type="ARBA" id="ARBA00023128"/>
    </source>
</evidence>
<dbReference type="GeneID" id="36165759"/>
<feature type="domain" description="Homing endonuclease LAGLIDADG" evidence="7">
    <location>
        <begin position="290"/>
        <end position="389"/>
    </location>
</feature>
<dbReference type="HAMAP" id="MF_01456">
    <property type="entry name" value="NDH1_NuoK"/>
    <property type="match status" value="1"/>
</dbReference>